<accession>A0A9P6W039</accession>
<sequence length="543" mass="56262">MATSRPSTPSNLVQVHTYRHLAPAYAAAPSQGSGVPQPVASSTLNNHSNTAAVRPFTPLEVRQLVLEYLAHEGYVDSAIAFASEMVTEDPDADASAASGEEEESHASPARTGSNTLAAAGGSNHSTVTDGEAMQEDVEATTDDETTSRRDGAAAAAAAEMRIGAADSPVINGNGKNVAFLDEGEGVAGANGTVKPSALTIRDAIVTGRIGQAVDLLNAHYPNVLAPPPPPLPASTAVAASTASVSSKSAFARPLAASKSSTPSSCTPQTFFVAPSPTPAPPPHRASPVPHLRPSSFSPSHSTSAVTGAQFGSWASSLAPEIISLNLQTQTFIELMRTAHATSAISTPSTPTSSVHGGLTGGAGGGGDAHSSDAEMSASTSSLGGSASILNVAIAQSQALREKVLQLPVGKDREGWERECIDVCGLLAYKDLATCPVRGYLSQSRRDILAEMVNSAILQHTGRTPLSLLSLAARQATAIWDTLREMWHPFPPPEAITTGRDRDSNNGKNKPPRTFPIFDLHTFLRDRDGAPPTPPHPPVDDMEA</sequence>
<evidence type="ECO:0000256" key="1">
    <source>
        <dbReference type="SAM" id="MobiDB-lite"/>
    </source>
</evidence>
<dbReference type="EMBL" id="PUHQ01000040">
    <property type="protein sequence ID" value="KAG0660852.1"/>
    <property type="molecule type" value="Genomic_DNA"/>
</dbReference>
<feature type="compositionally biased region" description="Polar residues" evidence="1">
    <location>
        <begin position="110"/>
        <end position="128"/>
    </location>
</feature>
<name>A0A9P6W039_RHOMI</name>
<feature type="region of interest" description="Disordered" evidence="1">
    <location>
        <begin position="343"/>
        <end position="378"/>
    </location>
</feature>
<proteinExistence type="predicted"/>
<keyword evidence="4" id="KW-1185">Reference proteome</keyword>
<feature type="compositionally biased region" description="Pro residues" evidence="1">
    <location>
        <begin position="275"/>
        <end position="284"/>
    </location>
</feature>
<dbReference type="InterPro" id="IPR006594">
    <property type="entry name" value="LisH"/>
</dbReference>
<dbReference type="PROSITE" id="PS50896">
    <property type="entry name" value="LISH"/>
    <property type="match status" value="1"/>
</dbReference>
<organism evidence="3 4">
    <name type="scientific">Rhodotorula mucilaginosa</name>
    <name type="common">Yeast</name>
    <name type="synonym">Rhodotorula rubra</name>
    <dbReference type="NCBI Taxonomy" id="5537"/>
    <lineage>
        <taxon>Eukaryota</taxon>
        <taxon>Fungi</taxon>
        <taxon>Dikarya</taxon>
        <taxon>Basidiomycota</taxon>
        <taxon>Pucciniomycotina</taxon>
        <taxon>Microbotryomycetes</taxon>
        <taxon>Sporidiobolales</taxon>
        <taxon>Sporidiobolaceae</taxon>
        <taxon>Rhodotorula</taxon>
    </lineage>
</organism>
<feature type="region of interest" description="Disordered" evidence="1">
    <location>
        <begin position="489"/>
        <end position="543"/>
    </location>
</feature>
<evidence type="ECO:0000313" key="3">
    <source>
        <dbReference type="EMBL" id="KAG0660852.1"/>
    </source>
</evidence>
<dbReference type="SMART" id="SM00757">
    <property type="entry name" value="CRA"/>
    <property type="match status" value="1"/>
</dbReference>
<dbReference type="Pfam" id="PF08513">
    <property type="entry name" value="LisH"/>
    <property type="match status" value="1"/>
</dbReference>
<dbReference type="AlphaFoldDB" id="A0A9P6W039"/>
<feature type="compositionally biased region" description="Low complexity" evidence="1">
    <location>
        <begin position="343"/>
        <end position="353"/>
    </location>
</feature>
<feature type="compositionally biased region" description="Acidic residues" evidence="1">
    <location>
        <begin position="132"/>
        <end position="144"/>
    </location>
</feature>
<feature type="domain" description="CRA" evidence="2">
    <location>
        <begin position="387"/>
        <end position="488"/>
    </location>
</feature>
<feature type="region of interest" description="Disordered" evidence="1">
    <location>
        <begin position="90"/>
        <end position="149"/>
    </location>
</feature>
<comment type="caution">
    <text evidence="3">The sequence shown here is derived from an EMBL/GenBank/DDBJ whole genome shotgun (WGS) entry which is preliminary data.</text>
</comment>
<dbReference type="OrthoDB" id="8048523at2759"/>
<evidence type="ECO:0000259" key="2">
    <source>
        <dbReference type="SMART" id="SM00757"/>
    </source>
</evidence>
<dbReference type="Proteomes" id="UP000777482">
    <property type="component" value="Unassembled WGS sequence"/>
</dbReference>
<feature type="compositionally biased region" description="Polar residues" evidence="1">
    <location>
        <begin position="257"/>
        <end position="268"/>
    </location>
</feature>
<dbReference type="InterPro" id="IPR013144">
    <property type="entry name" value="CRA_dom"/>
</dbReference>
<feature type="compositionally biased region" description="Low complexity" evidence="1">
    <location>
        <begin position="285"/>
        <end position="302"/>
    </location>
</feature>
<feature type="compositionally biased region" description="Gly residues" evidence="1">
    <location>
        <begin position="357"/>
        <end position="367"/>
    </location>
</feature>
<feature type="region of interest" description="Disordered" evidence="1">
    <location>
        <begin position="256"/>
        <end position="302"/>
    </location>
</feature>
<reference evidence="3 4" key="1">
    <citation type="submission" date="2020-11" db="EMBL/GenBank/DDBJ databases">
        <title>Kefir isolates.</title>
        <authorList>
            <person name="Marcisauskas S."/>
            <person name="Kim Y."/>
            <person name="Blasche S."/>
        </authorList>
    </citation>
    <scope>NUCLEOTIDE SEQUENCE [LARGE SCALE GENOMIC DNA]</scope>
    <source>
        <strain evidence="3 4">KR</strain>
    </source>
</reference>
<evidence type="ECO:0000313" key="4">
    <source>
        <dbReference type="Proteomes" id="UP000777482"/>
    </source>
</evidence>
<gene>
    <name evidence="3" type="ORF">C6P46_004407</name>
</gene>
<protein>
    <recommendedName>
        <fullName evidence="2">CRA domain-containing protein</fullName>
    </recommendedName>
</protein>